<protein>
    <submittedName>
        <fullName evidence="2">Citrate-binding protein</fullName>
    </submittedName>
</protein>
<name>A0AAW0KPD4_QUESU</name>
<dbReference type="PANTHER" id="PTHR33681:SF11">
    <property type="entry name" value="ALGINATE LYASE"/>
    <property type="match status" value="1"/>
</dbReference>
<proteinExistence type="predicted"/>
<dbReference type="PANTHER" id="PTHR33681">
    <property type="entry name" value="BINDING PROTEIN, PUTATIVE, EXPRESSED-RELATED"/>
    <property type="match status" value="1"/>
</dbReference>
<dbReference type="Proteomes" id="UP000237347">
    <property type="component" value="Unassembled WGS sequence"/>
</dbReference>
<evidence type="ECO:0000313" key="2">
    <source>
        <dbReference type="EMBL" id="KAK7841074.1"/>
    </source>
</evidence>
<organism evidence="2 3">
    <name type="scientific">Quercus suber</name>
    <name type="common">Cork oak</name>
    <dbReference type="NCBI Taxonomy" id="58331"/>
    <lineage>
        <taxon>Eukaryota</taxon>
        <taxon>Viridiplantae</taxon>
        <taxon>Streptophyta</taxon>
        <taxon>Embryophyta</taxon>
        <taxon>Tracheophyta</taxon>
        <taxon>Spermatophyta</taxon>
        <taxon>Magnoliopsida</taxon>
        <taxon>eudicotyledons</taxon>
        <taxon>Gunneridae</taxon>
        <taxon>Pentapetalae</taxon>
        <taxon>rosids</taxon>
        <taxon>fabids</taxon>
        <taxon>Fagales</taxon>
        <taxon>Fagaceae</taxon>
        <taxon>Quercus</taxon>
    </lineage>
</organism>
<accession>A0AAW0KPD4</accession>
<dbReference type="AlphaFoldDB" id="A0AAW0KPD4"/>
<reference evidence="2 3" key="1">
    <citation type="journal article" date="2018" name="Sci. Data">
        <title>The draft genome sequence of cork oak.</title>
        <authorList>
            <person name="Ramos A.M."/>
            <person name="Usie A."/>
            <person name="Barbosa P."/>
            <person name="Barros P.M."/>
            <person name="Capote T."/>
            <person name="Chaves I."/>
            <person name="Simoes F."/>
            <person name="Abreu I."/>
            <person name="Carrasquinho I."/>
            <person name="Faro C."/>
            <person name="Guimaraes J.B."/>
            <person name="Mendonca D."/>
            <person name="Nobrega F."/>
            <person name="Rodrigues L."/>
            <person name="Saibo N.J.M."/>
            <person name="Varela M.C."/>
            <person name="Egas C."/>
            <person name="Matos J."/>
            <person name="Miguel C.M."/>
            <person name="Oliveira M.M."/>
            <person name="Ricardo C.P."/>
            <person name="Goncalves S."/>
        </authorList>
    </citation>
    <scope>NUCLEOTIDE SEQUENCE [LARGE SCALE GENOMIC DNA]</scope>
    <source>
        <strain evidence="3">cv. HL8</strain>
    </source>
</reference>
<feature type="chain" id="PRO_5043586850" evidence="1">
    <location>
        <begin position="27"/>
        <end position="127"/>
    </location>
</feature>
<keyword evidence="3" id="KW-1185">Reference proteome</keyword>
<sequence>MNNSCRFLLVILVLVGSLEMFNFCGADPTNGFTLVPLTESNFELQKPYDIPLDQRYSFVNGFTIYGSMLMTSRTTPIGLDYSSGVWQFEGYGFVPNGTYGATVGQIHGAAHGATTLILRIYDGDMKY</sequence>
<feature type="signal peptide" evidence="1">
    <location>
        <begin position="1"/>
        <end position="26"/>
    </location>
</feature>
<gene>
    <name evidence="2" type="primary">CBP_5</name>
    <name evidence="2" type="ORF">CFP56_015797</name>
</gene>
<keyword evidence="1" id="KW-0732">Signal</keyword>
<comment type="caution">
    <text evidence="2">The sequence shown here is derived from an EMBL/GenBank/DDBJ whole genome shotgun (WGS) entry which is preliminary data.</text>
</comment>
<dbReference type="EMBL" id="PKMF04000248">
    <property type="protein sequence ID" value="KAK7841074.1"/>
    <property type="molecule type" value="Genomic_DNA"/>
</dbReference>
<evidence type="ECO:0000313" key="3">
    <source>
        <dbReference type="Proteomes" id="UP000237347"/>
    </source>
</evidence>
<evidence type="ECO:0000256" key="1">
    <source>
        <dbReference type="SAM" id="SignalP"/>
    </source>
</evidence>